<sequence length="241" mass="25743">MVSMDGMTLSNAPNDPPDGQSGTTNTTNAIEDLEDGEIDDENSANTQASGNQSQMDIDDGASNASTPREASSVASSRSSSRAVSPVRKKATTHSKQSSEQKSCSTKSDASVPHSPIPMNADTDTSKAINSPSLISRIESLESSTSPLHPQLPTPDESPPPNNTQISHLTSKAEAESEPETDPTTFLLTPEELDRAKSLVLDLLGWGVEPEYLVYCGVSQPAIYKIFTDLRLRLPTNLDYPP</sequence>
<protein>
    <submittedName>
        <fullName evidence="2">Uncharacterized protein</fullName>
    </submittedName>
</protein>
<evidence type="ECO:0000313" key="2">
    <source>
        <dbReference type="EMBL" id="TFK32259.1"/>
    </source>
</evidence>
<organism evidence="2 3">
    <name type="scientific">Crucibulum laeve</name>
    <dbReference type="NCBI Taxonomy" id="68775"/>
    <lineage>
        <taxon>Eukaryota</taxon>
        <taxon>Fungi</taxon>
        <taxon>Dikarya</taxon>
        <taxon>Basidiomycota</taxon>
        <taxon>Agaricomycotina</taxon>
        <taxon>Agaricomycetes</taxon>
        <taxon>Agaricomycetidae</taxon>
        <taxon>Agaricales</taxon>
        <taxon>Agaricineae</taxon>
        <taxon>Nidulariaceae</taxon>
        <taxon>Crucibulum</taxon>
    </lineage>
</organism>
<reference evidence="2 3" key="1">
    <citation type="journal article" date="2019" name="Nat. Ecol. Evol.">
        <title>Megaphylogeny resolves global patterns of mushroom evolution.</title>
        <authorList>
            <person name="Varga T."/>
            <person name="Krizsan K."/>
            <person name="Foldi C."/>
            <person name="Dima B."/>
            <person name="Sanchez-Garcia M."/>
            <person name="Sanchez-Ramirez S."/>
            <person name="Szollosi G.J."/>
            <person name="Szarkandi J.G."/>
            <person name="Papp V."/>
            <person name="Albert L."/>
            <person name="Andreopoulos W."/>
            <person name="Angelini C."/>
            <person name="Antonin V."/>
            <person name="Barry K.W."/>
            <person name="Bougher N.L."/>
            <person name="Buchanan P."/>
            <person name="Buyck B."/>
            <person name="Bense V."/>
            <person name="Catcheside P."/>
            <person name="Chovatia M."/>
            <person name="Cooper J."/>
            <person name="Damon W."/>
            <person name="Desjardin D."/>
            <person name="Finy P."/>
            <person name="Geml J."/>
            <person name="Haridas S."/>
            <person name="Hughes K."/>
            <person name="Justo A."/>
            <person name="Karasinski D."/>
            <person name="Kautmanova I."/>
            <person name="Kiss B."/>
            <person name="Kocsube S."/>
            <person name="Kotiranta H."/>
            <person name="LaButti K.M."/>
            <person name="Lechner B.E."/>
            <person name="Liimatainen K."/>
            <person name="Lipzen A."/>
            <person name="Lukacs Z."/>
            <person name="Mihaltcheva S."/>
            <person name="Morgado L.N."/>
            <person name="Niskanen T."/>
            <person name="Noordeloos M.E."/>
            <person name="Ohm R.A."/>
            <person name="Ortiz-Santana B."/>
            <person name="Ovrebo C."/>
            <person name="Racz N."/>
            <person name="Riley R."/>
            <person name="Savchenko A."/>
            <person name="Shiryaev A."/>
            <person name="Soop K."/>
            <person name="Spirin V."/>
            <person name="Szebenyi C."/>
            <person name="Tomsovsky M."/>
            <person name="Tulloss R.E."/>
            <person name="Uehling J."/>
            <person name="Grigoriev I.V."/>
            <person name="Vagvolgyi C."/>
            <person name="Papp T."/>
            <person name="Martin F.M."/>
            <person name="Miettinen O."/>
            <person name="Hibbett D.S."/>
            <person name="Nagy L.G."/>
        </authorList>
    </citation>
    <scope>NUCLEOTIDE SEQUENCE [LARGE SCALE GENOMIC DNA]</scope>
    <source>
        <strain evidence="2 3">CBS 166.37</strain>
    </source>
</reference>
<feature type="compositionally biased region" description="Pro residues" evidence="1">
    <location>
        <begin position="149"/>
        <end position="161"/>
    </location>
</feature>
<dbReference type="AlphaFoldDB" id="A0A5C3LGJ1"/>
<keyword evidence="3" id="KW-1185">Reference proteome</keyword>
<feature type="region of interest" description="Disordered" evidence="1">
    <location>
        <begin position="1"/>
        <end position="183"/>
    </location>
</feature>
<dbReference type="Proteomes" id="UP000308652">
    <property type="component" value="Unassembled WGS sequence"/>
</dbReference>
<feature type="compositionally biased region" description="Polar residues" evidence="1">
    <location>
        <begin position="20"/>
        <end position="29"/>
    </location>
</feature>
<accession>A0A5C3LGJ1</accession>
<feature type="compositionally biased region" description="Low complexity" evidence="1">
    <location>
        <begin position="70"/>
        <end position="85"/>
    </location>
</feature>
<feature type="compositionally biased region" description="Acidic residues" evidence="1">
    <location>
        <begin position="31"/>
        <end position="42"/>
    </location>
</feature>
<evidence type="ECO:0000256" key="1">
    <source>
        <dbReference type="SAM" id="MobiDB-lite"/>
    </source>
</evidence>
<name>A0A5C3LGJ1_9AGAR</name>
<evidence type="ECO:0000313" key="3">
    <source>
        <dbReference type="Proteomes" id="UP000308652"/>
    </source>
</evidence>
<feature type="compositionally biased region" description="Low complexity" evidence="1">
    <location>
        <begin position="130"/>
        <end position="146"/>
    </location>
</feature>
<gene>
    <name evidence="2" type="ORF">BDQ12DRAFT_728814</name>
</gene>
<dbReference type="EMBL" id="ML213680">
    <property type="protein sequence ID" value="TFK32259.1"/>
    <property type="molecule type" value="Genomic_DNA"/>
</dbReference>
<dbReference type="OrthoDB" id="3270652at2759"/>
<feature type="compositionally biased region" description="Polar residues" evidence="1">
    <location>
        <begin position="43"/>
        <end position="55"/>
    </location>
</feature>
<feature type="compositionally biased region" description="Polar residues" evidence="1">
    <location>
        <begin position="93"/>
        <end position="108"/>
    </location>
</feature>
<proteinExistence type="predicted"/>